<dbReference type="Proteomes" id="UP001589590">
    <property type="component" value="Unassembled WGS sequence"/>
</dbReference>
<feature type="transmembrane region" description="Helical" evidence="1">
    <location>
        <begin position="76"/>
        <end position="95"/>
    </location>
</feature>
<evidence type="ECO:0000259" key="2">
    <source>
        <dbReference type="Pfam" id="PF03372"/>
    </source>
</evidence>
<dbReference type="Pfam" id="PF03372">
    <property type="entry name" value="Exo_endo_phos"/>
    <property type="match status" value="1"/>
</dbReference>
<name>A0ABV5GV12_9FLAO</name>
<keyword evidence="1" id="KW-1133">Transmembrane helix</keyword>
<feature type="transmembrane region" description="Helical" evidence="1">
    <location>
        <begin position="12"/>
        <end position="35"/>
    </location>
</feature>
<keyword evidence="3" id="KW-0540">Nuclease</keyword>
<keyword evidence="3" id="KW-0255">Endonuclease</keyword>
<comment type="caution">
    <text evidence="3">The sequence shown here is derived from an EMBL/GenBank/DDBJ whole genome shotgun (WGS) entry which is preliminary data.</text>
</comment>
<keyword evidence="3" id="KW-0378">Hydrolase</keyword>
<evidence type="ECO:0000313" key="3">
    <source>
        <dbReference type="EMBL" id="MFB9103472.1"/>
    </source>
</evidence>
<dbReference type="RefSeq" id="WP_290269044.1">
    <property type="nucleotide sequence ID" value="NZ_JAUFQP010000007.1"/>
</dbReference>
<reference evidence="3 4" key="1">
    <citation type="submission" date="2024-09" db="EMBL/GenBank/DDBJ databases">
        <authorList>
            <person name="Sun Q."/>
            <person name="Mori K."/>
        </authorList>
    </citation>
    <scope>NUCLEOTIDE SEQUENCE [LARGE SCALE GENOMIC DNA]</scope>
    <source>
        <strain evidence="3 4">CECT 8300</strain>
    </source>
</reference>
<dbReference type="InterPro" id="IPR036691">
    <property type="entry name" value="Endo/exonu/phosph_ase_sf"/>
</dbReference>
<evidence type="ECO:0000313" key="4">
    <source>
        <dbReference type="Proteomes" id="UP001589590"/>
    </source>
</evidence>
<gene>
    <name evidence="3" type="ORF">ACFFU1_01070</name>
</gene>
<dbReference type="Gene3D" id="3.60.10.10">
    <property type="entry name" value="Endonuclease/exonuclease/phosphatase"/>
    <property type="match status" value="1"/>
</dbReference>
<accession>A0ABV5GV12</accession>
<feature type="transmembrane region" description="Helical" evidence="1">
    <location>
        <begin position="47"/>
        <end position="69"/>
    </location>
</feature>
<dbReference type="EMBL" id="JBHMFA010000001">
    <property type="protein sequence ID" value="MFB9103472.1"/>
    <property type="molecule type" value="Genomic_DNA"/>
</dbReference>
<keyword evidence="4" id="KW-1185">Reference proteome</keyword>
<sequence>MVGSKRVPFKIIINVLQQLAFIVNVLLVLALLLLHFVIKDCTFRFAIWFYMLPLPVIILIILAASVFLGKKRKYNLIVAGLLTVFWFFTSFSISFTEPVEPTDIEVVFWNASRDDGLQEAFIENGGIPDVMVLSESKNNNFEKLKAKYPDYYFYSNKELVVLFSKQPIHIVKEEVSRFGSTIITFNTYGVNFYSVDMQGSLDVPKAWEFKFESSIIKNTQNTVVLGDFNAPYESIFLKGFKKNYTHFFDKKGNGFRETWPWSLPLLSIDHIWVSKDLRIVNSEKIHSKNSDHSMIKTVIRK</sequence>
<protein>
    <submittedName>
        <fullName evidence="3">Endonuclease/exonuclease/phosphatase family protein</fullName>
    </submittedName>
</protein>
<dbReference type="SUPFAM" id="SSF56219">
    <property type="entry name" value="DNase I-like"/>
    <property type="match status" value="1"/>
</dbReference>
<organism evidence="3 4">
    <name type="scientific">Algibacter miyuki</name>
    <dbReference type="NCBI Taxonomy" id="1306933"/>
    <lineage>
        <taxon>Bacteria</taxon>
        <taxon>Pseudomonadati</taxon>
        <taxon>Bacteroidota</taxon>
        <taxon>Flavobacteriia</taxon>
        <taxon>Flavobacteriales</taxon>
        <taxon>Flavobacteriaceae</taxon>
        <taxon>Algibacter</taxon>
    </lineage>
</organism>
<proteinExistence type="predicted"/>
<dbReference type="GO" id="GO:0004519">
    <property type="term" value="F:endonuclease activity"/>
    <property type="evidence" value="ECO:0007669"/>
    <property type="project" value="UniProtKB-KW"/>
</dbReference>
<feature type="domain" description="Endonuclease/exonuclease/phosphatase" evidence="2">
    <location>
        <begin position="128"/>
        <end position="292"/>
    </location>
</feature>
<keyword evidence="1" id="KW-0812">Transmembrane</keyword>
<evidence type="ECO:0000256" key="1">
    <source>
        <dbReference type="SAM" id="Phobius"/>
    </source>
</evidence>
<dbReference type="InterPro" id="IPR005135">
    <property type="entry name" value="Endo/exonuclease/phosphatase"/>
</dbReference>
<keyword evidence="1" id="KW-0472">Membrane</keyword>